<feature type="compositionally biased region" description="Acidic residues" evidence="1">
    <location>
        <begin position="23"/>
        <end position="59"/>
    </location>
</feature>
<sequence>MRKFILIFLLYFAFLLVACGSNEEETNGDSEEESNVDVSANDEIEEEDNVSQNEDDSTLPDDIPSDFPFPNGADLEIVTNEMAGHINYVISFSLSEDLDTHYKNFMEYSTSNGFSIITEDKENYNFKSMKDSTEGLSVGISDMGSVKIATVTFTIPLD</sequence>
<feature type="chain" id="PRO_5047108517" evidence="2">
    <location>
        <begin position="19"/>
        <end position="158"/>
    </location>
</feature>
<keyword evidence="2" id="KW-0732">Signal</keyword>
<keyword evidence="4" id="KW-1185">Reference proteome</keyword>
<protein>
    <submittedName>
        <fullName evidence="3">Uncharacterized protein</fullName>
    </submittedName>
</protein>
<dbReference type="PROSITE" id="PS51257">
    <property type="entry name" value="PROKAR_LIPOPROTEIN"/>
    <property type="match status" value="1"/>
</dbReference>
<gene>
    <name evidence="3" type="ORF">ACFQ3N_10315</name>
</gene>
<proteinExistence type="predicted"/>
<feature type="region of interest" description="Disordered" evidence="1">
    <location>
        <begin position="23"/>
        <end position="65"/>
    </location>
</feature>
<comment type="caution">
    <text evidence="3">The sequence shown here is derived from an EMBL/GenBank/DDBJ whole genome shotgun (WGS) entry which is preliminary data.</text>
</comment>
<dbReference type="RefSeq" id="WP_390362087.1">
    <property type="nucleotide sequence ID" value="NZ_JBHTKJ010000025.1"/>
</dbReference>
<dbReference type="Proteomes" id="UP001597040">
    <property type="component" value="Unassembled WGS sequence"/>
</dbReference>
<evidence type="ECO:0000256" key="2">
    <source>
        <dbReference type="SAM" id="SignalP"/>
    </source>
</evidence>
<evidence type="ECO:0000313" key="3">
    <source>
        <dbReference type="EMBL" id="MFD1038781.1"/>
    </source>
</evidence>
<reference evidence="4" key="1">
    <citation type="journal article" date="2019" name="Int. J. Syst. Evol. Microbiol.">
        <title>The Global Catalogue of Microorganisms (GCM) 10K type strain sequencing project: providing services to taxonomists for standard genome sequencing and annotation.</title>
        <authorList>
            <consortium name="The Broad Institute Genomics Platform"/>
            <consortium name="The Broad Institute Genome Sequencing Center for Infectious Disease"/>
            <person name="Wu L."/>
            <person name="Ma J."/>
        </authorList>
    </citation>
    <scope>NUCLEOTIDE SEQUENCE [LARGE SCALE GENOMIC DNA]</scope>
    <source>
        <strain evidence="4">CCUG 56754</strain>
    </source>
</reference>
<accession>A0ABW3LK63</accession>
<feature type="signal peptide" evidence="2">
    <location>
        <begin position="1"/>
        <end position="18"/>
    </location>
</feature>
<evidence type="ECO:0000256" key="1">
    <source>
        <dbReference type="SAM" id="MobiDB-lite"/>
    </source>
</evidence>
<name>A0ABW3LK63_9BACI</name>
<dbReference type="EMBL" id="JBHTKJ010000025">
    <property type="protein sequence ID" value="MFD1038781.1"/>
    <property type="molecule type" value="Genomic_DNA"/>
</dbReference>
<organism evidence="3 4">
    <name type="scientific">Virgibacillus byunsanensis</name>
    <dbReference type="NCBI Taxonomy" id="570945"/>
    <lineage>
        <taxon>Bacteria</taxon>
        <taxon>Bacillati</taxon>
        <taxon>Bacillota</taxon>
        <taxon>Bacilli</taxon>
        <taxon>Bacillales</taxon>
        <taxon>Bacillaceae</taxon>
        <taxon>Virgibacillus</taxon>
    </lineage>
</organism>
<evidence type="ECO:0000313" key="4">
    <source>
        <dbReference type="Proteomes" id="UP001597040"/>
    </source>
</evidence>